<keyword evidence="3" id="KW-1185">Reference proteome</keyword>
<gene>
    <name evidence="2" type="ORF">JOC83_000839</name>
</gene>
<dbReference type="Proteomes" id="UP000809829">
    <property type="component" value="Unassembled WGS sequence"/>
</dbReference>
<keyword evidence="1" id="KW-0472">Membrane</keyword>
<dbReference type="EMBL" id="JAFBFC010000001">
    <property type="protein sequence ID" value="MBM7702013.1"/>
    <property type="molecule type" value="Genomic_DNA"/>
</dbReference>
<protein>
    <submittedName>
        <fullName evidence="2">Uncharacterized protein</fullName>
    </submittedName>
</protein>
<accession>A0ABS2QRD5</accession>
<keyword evidence="1" id="KW-1133">Transmembrane helix</keyword>
<dbReference type="RefSeq" id="WP_205184191.1">
    <property type="nucleotide sequence ID" value="NZ_JAFBFC010000001.1"/>
</dbReference>
<evidence type="ECO:0000313" key="3">
    <source>
        <dbReference type="Proteomes" id="UP000809829"/>
    </source>
</evidence>
<reference evidence="2 3" key="1">
    <citation type="submission" date="2021-01" db="EMBL/GenBank/DDBJ databases">
        <title>Genomic Encyclopedia of Type Strains, Phase IV (KMG-IV): sequencing the most valuable type-strain genomes for metagenomic binning, comparative biology and taxonomic classification.</title>
        <authorList>
            <person name="Goeker M."/>
        </authorList>
    </citation>
    <scope>NUCLEOTIDE SEQUENCE [LARGE SCALE GENOMIC DNA]</scope>
    <source>
        <strain evidence="2 3">DSM 104297</strain>
    </source>
</reference>
<evidence type="ECO:0000256" key="1">
    <source>
        <dbReference type="SAM" id="Phobius"/>
    </source>
</evidence>
<comment type="caution">
    <text evidence="2">The sequence shown here is derived from an EMBL/GenBank/DDBJ whole genome shotgun (WGS) entry which is preliminary data.</text>
</comment>
<name>A0ABS2QRD5_9BACI</name>
<feature type="transmembrane region" description="Helical" evidence="1">
    <location>
        <begin position="68"/>
        <end position="86"/>
    </location>
</feature>
<evidence type="ECO:0000313" key="2">
    <source>
        <dbReference type="EMBL" id="MBM7702013.1"/>
    </source>
</evidence>
<sequence length="87" mass="9739">MANYHQLCNRYRGRVVRITDRGGRVHVGRIANVSRSHVYIQPLTRGRGPRGFGYFGYRYGYGYGYGPAYGVALGFITGVALSALFFI</sequence>
<organism evidence="2 3">
    <name type="scientific">Priestia iocasae</name>
    <dbReference type="NCBI Taxonomy" id="2291674"/>
    <lineage>
        <taxon>Bacteria</taxon>
        <taxon>Bacillati</taxon>
        <taxon>Bacillota</taxon>
        <taxon>Bacilli</taxon>
        <taxon>Bacillales</taxon>
        <taxon>Bacillaceae</taxon>
        <taxon>Priestia</taxon>
    </lineage>
</organism>
<proteinExistence type="predicted"/>
<keyword evidence="1" id="KW-0812">Transmembrane</keyword>